<reference evidence="2" key="1">
    <citation type="submission" date="2025-08" db="UniProtKB">
        <authorList>
            <consortium name="Ensembl"/>
        </authorList>
    </citation>
    <scope>IDENTIFICATION</scope>
</reference>
<dbReference type="AlphaFoldDB" id="A0A663F7M8"/>
<dbReference type="GeneTree" id="ENSGT00390000010292"/>
<feature type="transmembrane region" description="Helical" evidence="1">
    <location>
        <begin position="118"/>
        <end position="142"/>
    </location>
</feature>
<dbReference type="PANTHER" id="PTHR36475">
    <property type="entry name" value="LEUCINE-RICH SINGLE-PASS MEMBRANE PROTEIN 1"/>
    <property type="match status" value="1"/>
</dbReference>
<evidence type="ECO:0000256" key="1">
    <source>
        <dbReference type="SAM" id="Phobius"/>
    </source>
</evidence>
<sequence length="210" mass="23787">MAPRLREGRRAEQLAALQRSDGFVDLFKLRTGEAGVLGCQLGWCQESFRDGDTMERPSLEINLPDTHEEGKLYVVDSLNNLNKLNVCPDVSQRVLDEEENTGGTGENTAGSNIRNQCLFFVTFILTLIVSLALVSFVIFLIIQTRNKMDQISSRLISEKKNIEELKKMNNMILKHLNQSGIKEKGRYLFTQSPDLHDYLFTHAELKVPGE</sequence>
<dbReference type="Ensembl" id="ENSACCT00020020735.1">
    <property type="protein sequence ID" value="ENSACCP00020019866.1"/>
    <property type="gene ID" value="ENSACCG00020013678.1"/>
</dbReference>
<dbReference type="Pfam" id="PF15145">
    <property type="entry name" value="DUF4577"/>
    <property type="match status" value="1"/>
</dbReference>
<keyword evidence="1" id="KW-0472">Membrane</keyword>
<proteinExistence type="predicted"/>
<dbReference type="InterPro" id="IPR028099">
    <property type="entry name" value="DUF4577"/>
</dbReference>
<accession>A0A663F7M8</accession>
<keyword evidence="3" id="KW-1185">Reference proteome</keyword>
<dbReference type="Proteomes" id="UP000472275">
    <property type="component" value="Chromosome 5"/>
</dbReference>
<dbReference type="PANTHER" id="PTHR36475:SF1">
    <property type="entry name" value="LEUCINE-RICH SINGLE-PASS MEMBRANE PROTEIN 1"/>
    <property type="match status" value="1"/>
</dbReference>
<dbReference type="InParanoid" id="A0A663F7M8"/>
<reference evidence="2" key="2">
    <citation type="submission" date="2025-09" db="UniProtKB">
        <authorList>
            <consortium name="Ensembl"/>
        </authorList>
    </citation>
    <scope>IDENTIFICATION</scope>
</reference>
<organism evidence="2 3">
    <name type="scientific">Aquila chrysaetos chrysaetos</name>
    <dbReference type="NCBI Taxonomy" id="223781"/>
    <lineage>
        <taxon>Eukaryota</taxon>
        <taxon>Metazoa</taxon>
        <taxon>Chordata</taxon>
        <taxon>Craniata</taxon>
        <taxon>Vertebrata</taxon>
        <taxon>Euteleostomi</taxon>
        <taxon>Archelosauria</taxon>
        <taxon>Archosauria</taxon>
        <taxon>Dinosauria</taxon>
        <taxon>Saurischia</taxon>
        <taxon>Theropoda</taxon>
        <taxon>Coelurosauria</taxon>
        <taxon>Aves</taxon>
        <taxon>Neognathae</taxon>
        <taxon>Neoaves</taxon>
        <taxon>Telluraves</taxon>
        <taxon>Accipitrimorphae</taxon>
        <taxon>Accipitriformes</taxon>
        <taxon>Accipitridae</taxon>
        <taxon>Accipitrinae</taxon>
        <taxon>Aquila</taxon>
    </lineage>
</organism>
<keyword evidence="1" id="KW-0812">Transmembrane</keyword>
<name>A0A663F7M8_AQUCH</name>
<keyword evidence="1" id="KW-1133">Transmembrane helix</keyword>
<protein>
    <submittedName>
        <fullName evidence="2">Leucine rich single-pass membrane protein 1</fullName>
    </submittedName>
</protein>
<evidence type="ECO:0000313" key="3">
    <source>
        <dbReference type="Proteomes" id="UP000472275"/>
    </source>
</evidence>
<evidence type="ECO:0000313" key="2">
    <source>
        <dbReference type="Ensembl" id="ENSACCP00020019866.1"/>
    </source>
</evidence>